<keyword evidence="1" id="KW-1133">Transmembrane helix</keyword>
<dbReference type="EMBL" id="LN871599">
    <property type="protein sequence ID" value="SIO73843.1"/>
    <property type="molecule type" value="Genomic_DNA"/>
</dbReference>
<evidence type="ECO:0000313" key="3">
    <source>
        <dbReference type="EMBL" id="SIO73843.1"/>
    </source>
</evidence>
<dbReference type="AlphaFoldDB" id="A0A1N6LY93"/>
<keyword evidence="2" id="KW-0732">Signal</keyword>
<evidence type="ECO:0000256" key="1">
    <source>
        <dbReference type="SAM" id="Phobius"/>
    </source>
</evidence>
<reference evidence="3 4" key="3">
    <citation type="journal article" date="2016" name="Sci. Rep.">
        <title>Genome-wide diversity and gene expression profiling of Babesia microti isolates identify polymorphic genes that mediate host-pathogen interactions.</title>
        <authorList>
            <person name="Silva J.C."/>
            <person name="Cornillot E."/>
            <person name="McCracken C."/>
            <person name="Usmani-Brown S."/>
            <person name="Dwivedi A."/>
            <person name="Ifeonu O.O."/>
            <person name="Crabtree J."/>
            <person name="Gotia H.T."/>
            <person name="Virji A.Z."/>
            <person name="Reynes C."/>
            <person name="Colinge J."/>
            <person name="Kumar V."/>
            <person name="Lawres L."/>
            <person name="Pazzi J.E."/>
            <person name="Pablo J.V."/>
            <person name="Hung C."/>
            <person name="Brancato J."/>
            <person name="Kumari P."/>
            <person name="Orvis J."/>
            <person name="Tretina K."/>
            <person name="Chibucos M."/>
            <person name="Ott S."/>
            <person name="Sadzewicz L."/>
            <person name="Sengamalay N."/>
            <person name="Shetty A.C."/>
            <person name="Su Q."/>
            <person name="Tallon L."/>
            <person name="Fraser C.M."/>
            <person name="Frutos R."/>
            <person name="Molina D.M."/>
            <person name="Krause P.J."/>
            <person name="Ben Mamoun C."/>
        </authorList>
    </citation>
    <scope>NUCLEOTIDE SEQUENCE [LARGE SCALE GENOMIC DNA]</scope>
    <source>
        <strain evidence="3 4">RI</strain>
    </source>
</reference>
<dbReference type="RefSeq" id="XP_021337898.1">
    <property type="nucleotide sequence ID" value="XM_021482727.1"/>
</dbReference>
<feature type="chain" id="PRO_5013020682" evidence="2">
    <location>
        <begin position="21"/>
        <end position="183"/>
    </location>
</feature>
<feature type="transmembrane region" description="Helical" evidence="1">
    <location>
        <begin position="124"/>
        <end position="146"/>
    </location>
</feature>
<reference evidence="3 4" key="1">
    <citation type="journal article" date="2012" name="Nucleic Acids Res.">
        <title>Sequencing of the smallest Apicomplexan genome from the human pathogen Babesia microti.</title>
        <authorList>
            <person name="Cornillot E."/>
            <person name="Hadj-Kaddour K."/>
            <person name="Dassouli A."/>
            <person name="Noel B."/>
            <person name="Ranwez V."/>
            <person name="Vacherie B."/>
            <person name="Augagneur Y."/>
            <person name="Bres V."/>
            <person name="Duclos A."/>
            <person name="Randazzo S."/>
            <person name="Carcy B."/>
            <person name="Debierre-Grockiego F."/>
            <person name="Delbecq S."/>
            <person name="Moubri-Menage K."/>
            <person name="Shams-Eldin H."/>
            <person name="Usmani-Brown S."/>
            <person name="Bringaud F."/>
            <person name="Wincker P."/>
            <person name="Vivares C.P."/>
            <person name="Schwarz R.T."/>
            <person name="Schetters T.P."/>
            <person name="Krause P.J."/>
            <person name="Gorenflot A."/>
            <person name="Berry V."/>
            <person name="Barbe V."/>
            <person name="Ben Mamoun C."/>
        </authorList>
    </citation>
    <scope>NUCLEOTIDE SEQUENCE [LARGE SCALE GENOMIC DNA]</scope>
    <source>
        <strain evidence="3 4">RI</strain>
    </source>
</reference>
<sequence length="183" mass="20560">MHIYSVLITLIINIQQLCLSAYIRDRSSNAVKTNIATIIGGKSSCDVINGKLNTYCSTFKPKPGNFGIHCNNAICKQSCCNHTLICSSSYRFPDKNFLYCVKERVSLDFNDCCQSTFKTPHFNYMYAGIAIAIMVSLCGVICALTIKDDKGHRKSILKTKDVPYLHIPQLIATDQNDIFWDEI</sequence>
<protein>
    <submittedName>
        <fullName evidence="3">Uncharacterized protein</fullName>
    </submittedName>
</protein>
<evidence type="ECO:0000313" key="4">
    <source>
        <dbReference type="Proteomes" id="UP000002899"/>
    </source>
</evidence>
<keyword evidence="4" id="KW-1185">Reference proteome</keyword>
<accession>A0A1N6LY93</accession>
<dbReference type="VEuPathDB" id="PiroplasmaDB:BmR1_04g08831"/>
<name>A0A1N6LY93_BABMR</name>
<dbReference type="KEGG" id="bmic:BmR1_04g08831"/>
<keyword evidence="1" id="KW-0812">Transmembrane</keyword>
<gene>
    <name evidence="3" type="ORF">BmR1_04g08831</name>
</gene>
<evidence type="ECO:0000256" key="2">
    <source>
        <dbReference type="SAM" id="SignalP"/>
    </source>
</evidence>
<keyword evidence="1" id="KW-0472">Membrane</keyword>
<dbReference type="Proteomes" id="UP000002899">
    <property type="component" value="Chromosome IV"/>
</dbReference>
<dbReference type="OrthoDB" id="361847at2759"/>
<dbReference type="GeneID" id="33043790"/>
<reference evidence="3 4" key="2">
    <citation type="journal article" date="2013" name="PLoS ONE">
        <title>Whole genome mapping and re-organization of the nuclear and mitochondrial genomes of Babesia microti isolates.</title>
        <authorList>
            <person name="Cornillot E."/>
            <person name="Dassouli A."/>
            <person name="Garg A."/>
            <person name="Pachikara N."/>
            <person name="Randazzo S."/>
            <person name="Depoix D."/>
            <person name="Carcy B."/>
            <person name="Delbecq S."/>
            <person name="Frutos R."/>
            <person name="Silva J.C."/>
            <person name="Sutton R."/>
            <person name="Krause P.J."/>
            <person name="Mamoun C.B."/>
        </authorList>
    </citation>
    <scope>NUCLEOTIDE SEQUENCE [LARGE SCALE GENOMIC DNA]</scope>
    <source>
        <strain evidence="3 4">RI</strain>
    </source>
</reference>
<organism evidence="3 4">
    <name type="scientific">Babesia microti (strain RI)</name>
    <dbReference type="NCBI Taxonomy" id="1133968"/>
    <lineage>
        <taxon>Eukaryota</taxon>
        <taxon>Sar</taxon>
        <taxon>Alveolata</taxon>
        <taxon>Apicomplexa</taxon>
        <taxon>Aconoidasida</taxon>
        <taxon>Piroplasmida</taxon>
        <taxon>Babesiidae</taxon>
        <taxon>Babesia</taxon>
    </lineage>
</organism>
<proteinExistence type="predicted"/>
<feature type="signal peptide" evidence="2">
    <location>
        <begin position="1"/>
        <end position="20"/>
    </location>
</feature>